<name>A0ABS9MH89_9FIRM</name>
<dbReference type="SUPFAM" id="SSF88659">
    <property type="entry name" value="Sigma3 and sigma4 domains of RNA polymerase sigma factors"/>
    <property type="match status" value="1"/>
</dbReference>
<dbReference type="Proteomes" id="UP001298681">
    <property type="component" value="Unassembled WGS sequence"/>
</dbReference>
<accession>A0ABS9MH89</accession>
<dbReference type="InterPro" id="IPR000838">
    <property type="entry name" value="RNA_pol_sigma70_ECF_CS"/>
</dbReference>
<keyword evidence="5 6" id="KW-0804">Transcription</keyword>
<dbReference type="InterPro" id="IPR036388">
    <property type="entry name" value="WH-like_DNA-bd_sf"/>
</dbReference>
<evidence type="ECO:0000259" key="8">
    <source>
        <dbReference type="Pfam" id="PF08281"/>
    </source>
</evidence>
<dbReference type="EMBL" id="JAKNHQ010000004">
    <property type="protein sequence ID" value="MCG4610181.1"/>
    <property type="molecule type" value="Genomic_DNA"/>
</dbReference>
<dbReference type="SUPFAM" id="SSF88946">
    <property type="entry name" value="Sigma2 domain of RNA polymerase sigma factors"/>
    <property type="match status" value="1"/>
</dbReference>
<sequence>MKEELREQIVSYLLENQDKFYRLAFSYVHNADAALDIVQNAIVKALEHYTSIRNADYVKTWFYRVLVNECLTALQKGKREYSYEPEDLQRIQDTPVEEDHQAMEIYEQVQKLPEKMKTVVVLRFYEDFSLAEIAKVTGAKLSTVKYRLYSALKQIKMTYEEGLA</sequence>
<dbReference type="PANTHER" id="PTHR43133:SF60">
    <property type="entry name" value="RNA POLYMERASE SIGMA FACTOR SIGV"/>
    <property type="match status" value="1"/>
</dbReference>
<dbReference type="InterPro" id="IPR039425">
    <property type="entry name" value="RNA_pol_sigma-70-like"/>
</dbReference>
<evidence type="ECO:0000313" key="10">
    <source>
        <dbReference type="Proteomes" id="UP001298681"/>
    </source>
</evidence>
<gene>
    <name evidence="9" type="ORF">L0P57_04435</name>
</gene>
<dbReference type="InterPro" id="IPR013325">
    <property type="entry name" value="RNA_pol_sigma_r2"/>
</dbReference>
<dbReference type="PROSITE" id="PS01063">
    <property type="entry name" value="SIGMA70_ECF"/>
    <property type="match status" value="1"/>
</dbReference>
<evidence type="ECO:0000313" key="9">
    <source>
        <dbReference type="EMBL" id="MCG4610181.1"/>
    </source>
</evidence>
<dbReference type="InterPro" id="IPR014284">
    <property type="entry name" value="RNA_pol_sigma-70_dom"/>
</dbReference>
<evidence type="ECO:0000256" key="3">
    <source>
        <dbReference type="ARBA" id="ARBA00023082"/>
    </source>
</evidence>
<protein>
    <recommendedName>
        <fullName evidence="6">RNA polymerase sigma factor</fullName>
    </recommendedName>
</protein>
<dbReference type="NCBIfam" id="TIGR02937">
    <property type="entry name" value="sigma70-ECF"/>
    <property type="match status" value="1"/>
</dbReference>
<dbReference type="Pfam" id="PF04542">
    <property type="entry name" value="Sigma70_r2"/>
    <property type="match status" value="1"/>
</dbReference>
<feature type="domain" description="RNA polymerase sigma factor 70 region 4 type 2" evidence="8">
    <location>
        <begin position="103"/>
        <end position="155"/>
    </location>
</feature>
<evidence type="ECO:0000256" key="6">
    <source>
        <dbReference type="RuleBase" id="RU000716"/>
    </source>
</evidence>
<reference evidence="9 10" key="1">
    <citation type="submission" date="2022-01" db="EMBL/GenBank/DDBJ databases">
        <title>Collection of gut derived symbiotic bacterial strains cultured from healthy donors.</title>
        <authorList>
            <person name="Lin H."/>
            <person name="Kohout C."/>
            <person name="Waligurski E."/>
            <person name="Pamer E.G."/>
        </authorList>
    </citation>
    <scope>NUCLEOTIDE SEQUENCE [LARGE SCALE GENOMIC DNA]</scope>
    <source>
        <strain evidence="9 10">DFI.7.58</strain>
    </source>
</reference>
<feature type="domain" description="RNA polymerase sigma-70 region 2" evidence="7">
    <location>
        <begin position="15"/>
        <end position="79"/>
    </location>
</feature>
<evidence type="ECO:0000256" key="2">
    <source>
        <dbReference type="ARBA" id="ARBA00023015"/>
    </source>
</evidence>
<proteinExistence type="inferred from homology"/>
<dbReference type="PANTHER" id="PTHR43133">
    <property type="entry name" value="RNA POLYMERASE ECF-TYPE SIGMA FACTO"/>
    <property type="match status" value="1"/>
</dbReference>
<comment type="similarity">
    <text evidence="1 6">Belongs to the sigma-70 factor family. ECF subfamily.</text>
</comment>
<evidence type="ECO:0000256" key="4">
    <source>
        <dbReference type="ARBA" id="ARBA00023125"/>
    </source>
</evidence>
<dbReference type="Pfam" id="PF08281">
    <property type="entry name" value="Sigma70_r4_2"/>
    <property type="match status" value="1"/>
</dbReference>
<dbReference type="InterPro" id="IPR007627">
    <property type="entry name" value="RNA_pol_sigma70_r2"/>
</dbReference>
<dbReference type="RefSeq" id="WP_191448238.1">
    <property type="nucleotide sequence ID" value="NZ_JAKNHQ010000004.1"/>
</dbReference>
<evidence type="ECO:0000259" key="7">
    <source>
        <dbReference type="Pfam" id="PF04542"/>
    </source>
</evidence>
<dbReference type="CDD" id="cd06171">
    <property type="entry name" value="Sigma70_r4"/>
    <property type="match status" value="1"/>
</dbReference>
<organism evidence="9 10">
    <name type="scientific">Anaeromassilibacillus senegalensis</name>
    <dbReference type="NCBI Taxonomy" id="1673717"/>
    <lineage>
        <taxon>Bacteria</taxon>
        <taxon>Bacillati</taxon>
        <taxon>Bacillota</taxon>
        <taxon>Clostridia</taxon>
        <taxon>Eubacteriales</taxon>
        <taxon>Acutalibacteraceae</taxon>
        <taxon>Anaeromassilibacillus</taxon>
    </lineage>
</organism>
<dbReference type="Gene3D" id="1.10.10.10">
    <property type="entry name" value="Winged helix-like DNA-binding domain superfamily/Winged helix DNA-binding domain"/>
    <property type="match status" value="1"/>
</dbReference>
<keyword evidence="10" id="KW-1185">Reference proteome</keyword>
<evidence type="ECO:0000256" key="1">
    <source>
        <dbReference type="ARBA" id="ARBA00010641"/>
    </source>
</evidence>
<evidence type="ECO:0000256" key="5">
    <source>
        <dbReference type="ARBA" id="ARBA00023163"/>
    </source>
</evidence>
<keyword evidence="4 6" id="KW-0238">DNA-binding</keyword>
<keyword evidence="2 6" id="KW-0805">Transcription regulation</keyword>
<dbReference type="Gene3D" id="1.10.1740.10">
    <property type="match status" value="1"/>
</dbReference>
<dbReference type="InterPro" id="IPR013249">
    <property type="entry name" value="RNA_pol_sigma70_r4_t2"/>
</dbReference>
<dbReference type="InterPro" id="IPR013324">
    <property type="entry name" value="RNA_pol_sigma_r3/r4-like"/>
</dbReference>
<comment type="caution">
    <text evidence="9">The sequence shown here is derived from an EMBL/GenBank/DDBJ whole genome shotgun (WGS) entry which is preliminary data.</text>
</comment>
<keyword evidence="3 6" id="KW-0731">Sigma factor</keyword>